<evidence type="ECO:0000256" key="1">
    <source>
        <dbReference type="ARBA" id="ARBA00007177"/>
    </source>
</evidence>
<protein>
    <recommendedName>
        <fullName evidence="3">Urease accessory protein UreD</fullName>
    </recommendedName>
</protein>
<comment type="subunit">
    <text evidence="3">UreD, UreF and UreG form a complex that acts as a GTP-hydrolysis-dependent molecular chaperone, activating the urease apoprotein by helping to assemble the nickel containing metallocenter of UreC. The UreE protein probably delivers the nickel.</text>
</comment>
<accession>A0ABS2MX85</accession>
<name>A0ABS2MX85_9BACI</name>
<keyword evidence="2 3" id="KW-0143">Chaperone</keyword>
<keyword evidence="5" id="KW-1185">Reference proteome</keyword>
<dbReference type="Proteomes" id="UP001296943">
    <property type="component" value="Unassembled WGS sequence"/>
</dbReference>
<evidence type="ECO:0000313" key="5">
    <source>
        <dbReference type="Proteomes" id="UP001296943"/>
    </source>
</evidence>
<gene>
    <name evidence="3" type="primary">ureD</name>
    <name evidence="4" type="ORF">JOC48_000953</name>
</gene>
<evidence type="ECO:0000313" key="4">
    <source>
        <dbReference type="EMBL" id="MBM7570475.1"/>
    </source>
</evidence>
<dbReference type="Pfam" id="PF01774">
    <property type="entry name" value="UreD"/>
    <property type="match status" value="1"/>
</dbReference>
<dbReference type="HAMAP" id="MF_01384">
    <property type="entry name" value="UreD"/>
    <property type="match status" value="1"/>
</dbReference>
<dbReference type="RefSeq" id="WP_204497883.1">
    <property type="nucleotide sequence ID" value="NZ_JAFBDR010000003.1"/>
</dbReference>
<dbReference type="PANTHER" id="PTHR33643">
    <property type="entry name" value="UREASE ACCESSORY PROTEIN D"/>
    <property type="match status" value="1"/>
</dbReference>
<proteinExistence type="inferred from homology"/>
<evidence type="ECO:0000256" key="3">
    <source>
        <dbReference type="HAMAP-Rule" id="MF_01384"/>
    </source>
</evidence>
<dbReference type="EMBL" id="JAFBDR010000003">
    <property type="protein sequence ID" value="MBM7570475.1"/>
    <property type="molecule type" value="Genomic_DNA"/>
</dbReference>
<dbReference type="InterPro" id="IPR002669">
    <property type="entry name" value="UreD"/>
</dbReference>
<comment type="subcellular location">
    <subcellularLocation>
        <location evidence="3">Cytoplasm</location>
    </subcellularLocation>
</comment>
<reference evidence="4 5" key="1">
    <citation type="submission" date="2021-01" db="EMBL/GenBank/DDBJ databases">
        <title>Genomic Encyclopedia of Type Strains, Phase IV (KMG-IV): sequencing the most valuable type-strain genomes for metagenomic binning, comparative biology and taxonomic classification.</title>
        <authorList>
            <person name="Goeker M."/>
        </authorList>
    </citation>
    <scope>NUCLEOTIDE SEQUENCE [LARGE SCALE GENOMIC DNA]</scope>
    <source>
        <strain evidence="4 5">DSM 23711</strain>
    </source>
</reference>
<keyword evidence="3" id="KW-0996">Nickel insertion</keyword>
<sequence length="276" mass="31091">MQPLVNNAKIPLSKSNGKLDLSFEQKRGKTMMVDCYQHPPLKASRGLYLDGSSHVTVYLMESSGGLVAGDRNDFNIQVGQGANVTLRPQSATKVYPAFNNQPSSQQISINLEAGAELEWDHEEVIPFKDASFESKTSIQMTPSSSLLWGEILYPGREKRGESFVFDKCQTHLEIWVDHHCIAYDTLHLKPSEQNLKKLGALETYNFIGSLWFISPKLEGNDWNVDGLLEQHDNHKSGVSTLNGNGILIRWLSNRLPLLKKELENLSNYFKEIENTV</sequence>
<keyword evidence="3" id="KW-0963">Cytoplasm</keyword>
<dbReference type="PANTHER" id="PTHR33643:SF1">
    <property type="entry name" value="UREASE ACCESSORY PROTEIN D"/>
    <property type="match status" value="1"/>
</dbReference>
<comment type="function">
    <text evidence="3">Required for maturation of urease via the functional incorporation of the urease nickel metallocenter.</text>
</comment>
<evidence type="ECO:0000256" key="2">
    <source>
        <dbReference type="ARBA" id="ARBA00023186"/>
    </source>
</evidence>
<comment type="similarity">
    <text evidence="1 3">Belongs to the UreD family.</text>
</comment>
<organism evidence="4 5">
    <name type="scientific">Aquibacillus albus</name>
    <dbReference type="NCBI Taxonomy" id="1168171"/>
    <lineage>
        <taxon>Bacteria</taxon>
        <taxon>Bacillati</taxon>
        <taxon>Bacillota</taxon>
        <taxon>Bacilli</taxon>
        <taxon>Bacillales</taxon>
        <taxon>Bacillaceae</taxon>
        <taxon>Aquibacillus</taxon>
    </lineage>
</organism>
<comment type="caution">
    <text evidence="4">The sequence shown here is derived from an EMBL/GenBank/DDBJ whole genome shotgun (WGS) entry which is preliminary data.</text>
</comment>